<keyword evidence="3" id="KW-0554">One-carbon metabolism</keyword>
<dbReference type="InterPro" id="IPR020631">
    <property type="entry name" value="THF_DH/CycHdrlase_NAD-bd_dom"/>
</dbReference>
<keyword evidence="4" id="KW-0378">Hydrolase</keyword>
<evidence type="ECO:0000256" key="2">
    <source>
        <dbReference type="ARBA" id="ARBA00011738"/>
    </source>
</evidence>
<dbReference type="PROSITE" id="PS00767">
    <property type="entry name" value="THF_DHG_CYH_2"/>
    <property type="match status" value="1"/>
</dbReference>
<evidence type="ECO:0000256" key="6">
    <source>
        <dbReference type="ARBA" id="ARBA00023002"/>
    </source>
</evidence>
<comment type="subunit">
    <text evidence="2">Homodimer.</text>
</comment>
<dbReference type="FunFam" id="3.40.50.720:FF:000006">
    <property type="entry name" value="Bifunctional protein FolD"/>
    <property type="match status" value="1"/>
</dbReference>
<protein>
    <submittedName>
        <fullName evidence="10">Uncharacterized protein TCIL3000_7_1130</fullName>
    </submittedName>
</protein>
<feature type="domain" description="Tetrahydrofolate dehydrogenase/cyclohydrolase NAD(P)-binding" evidence="9">
    <location>
        <begin position="144"/>
        <end position="294"/>
    </location>
</feature>
<evidence type="ECO:0000256" key="7">
    <source>
        <dbReference type="ARBA" id="ARBA00023268"/>
    </source>
</evidence>
<evidence type="ECO:0000313" key="10">
    <source>
        <dbReference type="EMBL" id="CCC91310.1"/>
    </source>
</evidence>
<dbReference type="PANTHER" id="PTHR48099:SF5">
    <property type="entry name" value="C-1-TETRAHYDROFOLATE SYNTHASE, CYTOPLASMIC"/>
    <property type="match status" value="1"/>
</dbReference>
<dbReference type="Gene3D" id="3.40.50.720">
    <property type="entry name" value="NAD(P)-binding Rossmann-like Domain"/>
    <property type="match status" value="1"/>
</dbReference>
<evidence type="ECO:0000256" key="1">
    <source>
        <dbReference type="ARBA" id="ARBA00004777"/>
    </source>
</evidence>
<dbReference type="SUPFAM" id="SSF53223">
    <property type="entry name" value="Aminoacid dehydrogenase-like, N-terminal domain"/>
    <property type="match status" value="1"/>
</dbReference>
<gene>
    <name evidence="10" type="ORF">TCIL3000_7_1130</name>
</gene>
<evidence type="ECO:0000259" key="8">
    <source>
        <dbReference type="Pfam" id="PF00763"/>
    </source>
</evidence>
<dbReference type="InterPro" id="IPR046346">
    <property type="entry name" value="Aminoacid_DH-like_N_sf"/>
</dbReference>
<dbReference type="InterPro" id="IPR020630">
    <property type="entry name" value="THF_DH/CycHdrlase_cat_dom"/>
</dbReference>
<sequence length="297" mass="31902">MPGALVIDGRAMAKAIQMKLAAEVAMLERCYRGKRPGLSAIICGRRKDSLTYVRLKRRSALACGFRTFNVELPADVSQEELERRVASLSEEKSCHGIILQLPLPPHIDKIAALSKICPDKDVDCLLPVNMGQLHSKERTPVVVPCTAAAVVELLKHSGIQLRGKRVAVLGRSDIVGFPVAALLLRHDATVTVVHSASHIDDIADVVGSSDIVVAAVGKPGFVKGEWIKPGAAVIDVGTTPVDDPSKALGYRLVGDVCFDVARQRAAFITPVPGGVGPMTITMLLRNTLTVFKRNLRL</sequence>
<evidence type="ECO:0000256" key="4">
    <source>
        <dbReference type="ARBA" id="ARBA00022801"/>
    </source>
</evidence>
<dbReference type="GO" id="GO:0004477">
    <property type="term" value="F:methenyltetrahydrofolate cyclohydrolase activity"/>
    <property type="evidence" value="ECO:0007669"/>
    <property type="project" value="TreeGrafter"/>
</dbReference>
<dbReference type="FunFam" id="3.40.50.10860:FF:000005">
    <property type="entry name" value="C-1-tetrahydrofolate synthase, cytoplasmic, putative"/>
    <property type="match status" value="1"/>
</dbReference>
<dbReference type="InterPro" id="IPR020867">
    <property type="entry name" value="THF_DH/CycHdrlase_CS"/>
</dbReference>
<dbReference type="EMBL" id="HE575320">
    <property type="protein sequence ID" value="CCC91310.1"/>
    <property type="molecule type" value="Genomic_DNA"/>
</dbReference>
<dbReference type="VEuPathDB" id="TriTrypDB:TcIL3000_7_1130"/>
<accession>G0UPJ9</accession>
<dbReference type="PANTHER" id="PTHR48099">
    <property type="entry name" value="C-1-TETRAHYDROFOLATE SYNTHASE, CYTOPLASMIC-RELATED"/>
    <property type="match status" value="1"/>
</dbReference>
<dbReference type="PRINTS" id="PR00085">
    <property type="entry name" value="THFDHDRGNASE"/>
</dbReference>
<dbReference type="CDD" id="cd01080">
    <property type="entry name" value="NAD_bind_m-THF_DH_Cyclohyd"/>
    <property type="match status" value="1"/>
</dbReference>
<keyword evidence="6" id="KW-0560">Oxidoreductase</keyword>
<comment type="pathway">
    <text evidence="1">One-carbon metabolism; tetrahydrofolate interconversion.</text>
</comment>
<dbReference type="GO" id="GO:0005829">
    <property type="term" value="C:cytosol"/>
    <property type="evidence" value="ECO:0007669"/>
    <property type="project" value="TreeGrafter"/>
</dbReference>
<keyword evidence="7" id="KW-0511">Multifunctional enzyme</keyword>
<dbReference type="GO" id="GO:0035999">
    <property type="term" value="P:tetrahydrofolate interconversion"/>
    <property type="evidence" value="ECO:0007669"/>
    <property type="project" value="TreeGrafter"/>
</dbReference>
<feature type="domain" description="Tetrahydrofolate dehydrogenase/cyclohydrolase catalytic" evidence="8">
    <location>
        <begin position="7"/>
        <end position="123"/>
    </location>
</feature>
<dbReference type="AlphaFoldDB" id="G0UPJ9"/>
<dbReference type="InterPro" id="IPR000672">
    <property type="entry name" value="THF_DH/CycHdrlase"/>
</dbReference>
<dbReference type="Pfam" id="PF02882">
    <property type="entry name" value="THF_DHG_CYH_C"/>
    <property type="match status" value="1"/>
</dbReference>
<dbReference type="InterPro" id="IPR036291">
    <property type="entry name" value="NAD(P)-bd_dom_sf"/>
</dbReference>
<dbReference type="GO" id="GO:0004488">
    <property type="term" value="F:methylenetetrahydrofolate dehydrogenase (NADP+) activity"/>
    <property type="evidence" value="ECO:0007669"/>
    <property type="project" value="InterPro"/>
</dbReference>
<evidence type="ECO:0000256" key="5">
    <source>
        <dbReference type="ARBA" id="ARBA00022857"/>
    </source>
</evidence>
<evidence type="ECO:0000259" key="9">
    <source>
        <dbReference type="Pfam" id="PF02882"/>
    </source>
</evidence>
<dbReference type="HAMAP" id="MF_01576">
    <property type="entry name" value="THF_DHG_CYH"/>
    <property type="match status" value="1"/>
</dbReference>
<evidence type="ECO:0000256" key="3">
    <source>
        <dbReference type="ARBA" id="ARBA00022563"/>
    </source>
</evidence>
<name>G0UPJ9_TRYCI</name>
<keyword evidence="5" id="KW-0521">NADP</keyword>
<proteinExistence type="inferred from homology"/>
<dbReference type="SUPFAM" id="SSF51735">
    <property type="entry name" value="NAD(P)-binding Rossmann-fold domains"/>
    <property type="match status" value="1"/>
</dbReference>
<dbReference type="Pfam" id="PF00763">
    <property type="entry name" value="THF_DHG_CYH"/>
    <property type="match status" value="1"/>
</dbReference>
<reference evidence="10" key="1">
    <citation type="journal article" date="2012" name="Proc. Natl. Acad. Sci. U.S.A.">
        <title>Antigenic diversity is generated by distinct evolutionary mechanisms in African trypanosome species.</title>
        <authorList>
            <person name="Jackson A.P."/>
            <person name="Berry A."/>
            <person name="Aslett M."/>
            <person name="Allison H.C."/>
            <person name="Burton P."/>
            <person name="Vavrova-Anderson J."/>
            <person name="Brown R."/>
            <person name="Browne H."/>
            <person name="Corton N."/>
            <person name="Hauser H."/>
            <person name="Gamble J."/>
            <person name="Gilderthorp R."/>
            <person name="Marcello L."/>
            <person name="McQuillan J."/>
            <person name="Otto T.D."/>
            <person name="Quail M.A."/>
            <person name="Sanders M.J."/>
            <person name="van Tonder A."/>
            <person name="Ginger M.L."/>
            <person name="Field M.C."/>
            <person name="Barry J.D."/>
            <person name="Hertz-Fowler C."/>
            <person name="Berriman M."/>
        </authorList>
    </citation>
    <scope>NUCLEOTIDE SEQUENCE</scope>
    <source>
        <strain evidence="10">IL3000</strain>
    </source>
</reference>
<dbReference type="Gene3D" id="3.40.50.10860">
    <property type="entry name" value="Leucine Dehydrogenase, chain A, domain 1"/>
    <property type="match status" value="1"/>
</dbReference>
<organism evidence="10">
    <name type="scientific">Trypanosoma congolense (strain IL3000)</name>
    <dbReference type="NCBI Taxonomy" id="1068625"/>
    <lineage>
        <taxon>Eukaryota</taxon>
        <taxon>Discoba</taxon>
        <taxon>Euglenozoa</taxon>
        <taxon>Kinetoplastea</taxon>
        <taxon>Metakinetoplastina</taxon>
        <taxon>Trypanosomatida</taxon>
        <taxon>Trypanosomatidae</taxon>
        <taxon>Trypanosoma</taxon>
        <taxon>Nannomonas</taxon>
    </lineage>
</organism>